<evidence type="ECO:0000313" key="2">
    <source>
        <dbReference type="Proteomes" id="UP000002334"/>
    </source>
</evidence>
<sequence>MLPDHIRRRDMLELAVELANLIEKWKYSKEQCKSLLYYIAQAGNTIDGEGFIRTLAEKAPTYREDFMTIAEQLEAKGEARGIQQGKQEGYQLGRQDANKELAQQLLSDGIDRTNVKRYTGLSDSELDQL</sequence>
<accession>C4K4Y1</accession>
<reference evidence="1 2" key="1">
    <citation type="journal article" date="2009" name="Proc. Natl. Acad. Sci. U.S.A.">
        <title>Hamiltonella defensa, genome evolution of protective bacterial endosymbiont from pathogenic ancestors.</title>
        <authorList>
            <person name="Degnan P.H."/>
            <person name="Yu Y."/>
            <person name="Sisneros N."/>
            <person name="Wing R.A."/>
            <person name="Moran N.A."/>
        </authorList>
    </citation>
    <scope>NUCLEOTIDE SEQUENCE [LARGE SCALE GENOMIC DNA]</scope>
    <source>
        <strain evidence="2">5AT</strain>
    </source>
</reference>
<dbReference type="Proteomes" id="UP000002334">
    <property type="component" value="Chromosome"/>
</dbReference>
<dbReference type="PANTHER" id="PTHR34611:SF2">
    <property type="entry name" value="INACTIVE RECOMBINATION-PROMOTING NUCLEASE-LIKE PROTEIN RPNE-RELATED"/>
    <property type="match status" value="1"/>
</dbReference>
<dbReference type="STRING" id="572265.HDEF_0912"/>
<dbReference type="GO" id="GO:0006310">
    <property type="term" value="P:DNA recombination"/>
    <property type="evidence" value="ECO:0007669"/>
    <property type="project" value="TreeGrafter"/>
</dbReference>
<evidence type="ECO:0000313" key="1">
    <source>
        <dbReference type="EMBL" id="ACQ67624.1"/>
    </source>
</evidence>
<dbReference type="KEGG" id="hde:HDEF_0912"/>
<keyword evidence="2" id="KW-1185">Reference proteome</keyword>
<dbReference type="EMBL" id="CP001277">
    <property type="protein sequence ID" value="ACQ67624.1"/>
    <property type="molecule type" value="Genomic_DNA"/>
</dbReference>
<dbReference type="InterPro" id="IPR051699">
    <property type="entry name" value="Rpn/YhgA-like_nuclease"/>
</dbReference>
<dbReference type="AlphaFoldDB" id="C4K4Y1"/>
<organism evidence="1 2">
    <name type="scientific">Hamiltonella defensa subsp. Acyrthosiphon pisum (strain 5AT)</name>
    <dbReference type="NCBI Taxonomy" id="572265"/>
    <lineage>
        <taxon>Bacteria</taxon>
        <taxon>Pseudomonadati</taxon>
        <taxon>Pseudomonadota</taxon>
        <taxon>Gammaproteobacteria</taxon>
        <taxon>Enterobacterales</taxon>
        <taxon>Enterobacteriaceae</taxon>
        <taxon>aphid secondary symbionts</taxon>
        <taxon>Candidatus Williamhamiltonella</taxon>
    </lineage>
</organism>
<gene>
    <name evidence="1" type="ordered locus">HDEF_0912</name>
</gene>
<dbReference type="PANTHER" id="PTHR34611">
    <property type="match status" value="1"/>
</dbReference>
<dbReference type="HOGENOM" id="CLU_059548_7_1_6"/>
<dbReference type="GO" id="GO:1990238">
    <property type="term" value="F:double-stranded DNA endonuclease activity"/>
    <property type="evidence" value="ECO:0007669"/>
    <property type="project" value="TreeGrafter"/>
</dbReference>
<dbReference type="eggNOG" id="COG5464">
    <property type="taxonomic scope" value="Bacteria"/>
</dbReference>
<name>C4K4Y1_HAMD5</name>
<protein>
    <submittedName>
        <fullName evidence="1">Transposase</fullName>
    </submittedName>
</protein>
<proteinExistence type="predicted"/>